<dbReference type="InterPro" id="IPR005163">
    <property type="entry name" value="Tri_helical_YiiM-like"/>
</dbReference>
<dbReference type="GO" id="GO:0016491">
    <property type="term" value="F:oxidoreductase activity"/>
    <property type="evidence" value="ECO:0007669"/>
    <property type="project" value="InterPro"/>
</dbReference>
<evidence type="ECO:0000256" key="2">
    <source>
        <dbReference type="ARBA" id="ARBA00023014"/>
    </source>
</evidence>
<evidence type="ECO:0000256" key="1">
    <source>
        <dbReference type="ARBA" id="ARBA00022714"/>
    </source>
</evidence>
<dbReference type="Proteomes" id="UP001140510">
    <property type="component" value="Unassembled WGS sequence"/>
</dbReference>
<dbReference type="PROSITE" id="PS51085">
    <property type="entry name" value="2FE2S_FER_2"/>
    <property type="match status" value="1"/>
</dbReference>
<keyword evidence="1" id="KW-0479">Metal-binding</keyword>
<dbReference type="Pfam" id="PF03473">
    <property type="entry name" value="MOSC"/>
    <property type="match status" value="1"/>
</dbReference>
<dbReference type="SUPFAM" id="SSF52343">
    <property type="entry name" value="Ferredoxin reductase-like, C-terminal NADP-linked domain"/>
    <property type="match status" value="1"/>
</dbReference>
<dbReference type="InterPro" id="IPR017927">
    <property type="entry name" value="FAD-bd_FR_type"/>
</dbReference>
<evidence type="ECO:0000259" key="4">
    <source>
        <dbReference type="PROSITE" id="PS51340"/>
    </source>
</evidence>
<dbReference type="Pfam" id="PF03475">
    <property type="entry name" value="YiiM_3-alpha"/>
    <property type="match status" value="1"/>
</dbReference>
<dbReference type="GO" id="GO:0051537">
    <property type="term" value="F:2 iron, 2 sulfur cluster binding"/>
    <property type="evidence" value="ECO:0007669"/>
    <property type="project" value="UniProtKB-KW"/>
</dbReference>
<reference evidence="6" key="1">
    <citation type="submission" date="2022-10" db="EMBL/GenBank/DDBJ databases">
        <title>Tapping the CABI collections for fungal endophytes: first genome assemblies for Collariella, Neodidymelliopsis, Ascochyta clinopodiicola, Didymella pomorum, Didymosphaeria variabile, Neocosmospora piperis and Neocucurbitaria cava.</title>
        <authorList>
            <person name="Hill R."/>
        </authorList>
    </citation>
    <scope>NUCLEOTIDE SEQUENCE</scope>
    <source>
        <strain evidence="6">IMI 355091</strain>
    </source>
</reference>
<feature type="domain" description="MOSC" evidence="4">
    <location>
        <begin position="43"/>
        <end position="181"/>
    </location>
</feature>
<protein>
    <submittedName>
        <fullName evidence="6">Uncharacterized protein</fullName>
    </submittedName>
</protein>
<dbReference type="InterPro" id="IPR006058">
    <property type="entry name" value="2Fe2S_fd_BS"/>
</dbReference>
<dbReference type="Gene3D" id="3.40.50.80">
    <property type="entry name" value="Nucleotide-binding domain of ferredoxin-NADP reductase (FNR) module"/>
    <property type="match status" value="1"/>
</dbReference>
<gene>
    <name evidence="6" type="ORF">N0V91_004106</name>
</gene>
<dbReference type="PRINTS" id="PR00409">
    <property type="entry name" value="PHDIOXRDTASE"/>
</dbReference>
<dbReference type="InterPro" id="IPR039261">
    <property type="entry name" value="FNR_nucleotide-bd"/>
</dbReference>
<dbReference type="OrthoDB" id="5390at2759"/>
<dbReference type="GO" id="GO:0030151">
    <property type="term" value="F:molybdenum ion binding"/>
    <property type="evidence" value="ECO:0007669"/>
    <property type="project" value="InterPro"/>
</dbReference>
<organism evidence="6 7">
    <name type="scientific">Didymella pomorum</name>
    <dbReference type="NCBI Taxonomy" id="749634"/>
    <lineage>
        <taxon>Eukaryota</taxon>
        <taxon>Fungi</taxon>
        <taxon>Dikarya</taxon>
        <taxon>Ascomycota</taxon>
        <taxon>Pezizomycotina</taxon>
        <taxon>Dothideomycetes</taxon>
        <taxon>Pleosporomycetidae</taxon>
        <taxon>Pleosporales</taxon>
        <taxon>Pleosporineae</taxon>
        <taxon>Didymellaceae</taxon>
        <taxon>Didymella</taxon>
    </lineage>
</organism>
<evidence type="ECO:0000259" key="3">
    <source>
        <dbReference type="PROSITE" id="PS51085"/>
    </source>
</evidence>
<evidence type="ECO:0000313" key="6">
    <source>
        <dbReference type="EMBL" id="KAJ4407223.1"/>
    </source>
</evidence>
<evidence type="ECO:0000259" key="5">
    <source>
        <dbReference type="PROSITE" id="PS51384"/>
    </source>
</evidence>
<dbReference type="Gene3D" id="2.40.33.20">
    <property type="entry name" value="PK beta-barrel domain-like"/>
    <property type="match status" value="1"/>
</dbReference>
<keyword evidence="1" id="KW-0001">2Fe-2S</keyword>
<dbReference type="PROSITE" id="PS51340">
    <property type="entry name" value="MOSC"/>
    <property type="match status" value="1"/>
</dbReference>
<dbReference type="Gene3D" id="2.40.30.10">
    <property type="entry name" value="Translation factors"/>
    <property type="match status" value="1"/>
</dbReference>
<dbReference type="InterPro" id="IPR052353">
    <property type="entry name" value="Benzoxazolinone_Detox_Enz"/>
</dbReference>
<dbReference type="PROSITE" id="PS00197">
    <property type="entry name" value="2FE2S_FER_1"/>
    <property type="match status" value="1"/>
</dbReference>
<dbReference type="SUPFAM" id="SSF63380">
    <property type="entry name" value="Riboflavin synthase domain-like"/>
    <property type="match status" value="1"/>
</dbReference>
<sequence length="549" mass="61566">MAVGLEDKVDLWAPCTSDVILELRTGKMKKMEGLEVDSGIDKTTREGPVFLSFMGLNADEHDPTFHGGIDKAVHGYCASHYPSWKAEFPTAADRFTPGGFGENFVFEHMNERNVCVGDVFAIGEGGAVLQVSLPRQPCYKLNHRFQLKNFAPNTYKLSRTGWYYRCLAEGYVQAGDRVVLRERKWPQWTIERVQEYLHRNLQDCAVNEELAKIEELGEESRNNFQKRVQKHKAQTNDIVQKAKWRKFTITEKERQTPRIYSFTLTAANKNTEGEKLDPGTHATIRLPNGLLRTYSIVSGSQNKFQLGIALEEQSRGGSRYLHESTSIGDIIEVGVFSEPISIPKASSNHLFIIGGIGITAFLPLFEHYRDVHYNFEVHYAVRSADEVPFRDRLDPLVDYIHYYDRSLGERMDINNILSTLSWNTHIYVCGPTRMILAVNAAATLAGFEEGNVHYEAFHADVTGDPFEAEVVNRDGKVVQVKGEESLLEALRSVFGDVESSCEVGNCGTCKVGLLRGRVEHRGSGLSSDETATAMLSCVSRGIGRIAIKI</sequence>
<dbReference type="InterPro" id="IPR011037">
    <property type="entry name" value="Pyrv_Knase-like_insert_dom_sf"/>
</dbReference>
<dbReference type="InterPro" id="IPR017938">
    <property type="entry name" value="Riboflavin_synthase-like_b-brl"/>
</dbReference>
<dbReference type="SUPFAM" id="SSF54292">
    <property type="entry name" value="2Fe-2S ferredoxin-like"/>
    <property type="match status" value="1"/>
</dbReference>
<dbReference type="CDD" id="cd06185">
    <property type="entry name" value="PDR_like"/>
    <property type="match status" value="1"/>
</dbReference>
<dbReference type="InterPro" id="IPR036010">
    <property type="entry name" value="2Fe-2S_ferredoxin-like_sf"/>
</dbReference>
<keyword evidence="1" id="KW-0408">Iron</keyword>
<dbReference type="SUPFAM" id="SSF50800">
    <property type="entry name" value="PK beta-barrel domain-like"/>
    <property type="match status" value="1"/>
</dbReference>
<dbReference type="Pfam" id="PF00111">
    <property type="entry name" value="Fer2"/>
    <property type="match status" value="1"/>
</dbReference>
<dbReference type="PROSITE" id="PS51384">
    <property type="entry name" value="FAD_FR"/>
    <property type="match status" value="1"/>
</dbReference>
<keyword evidence="7" id="KW-1185">Reference proteome</keyword>
<dbReference type="PANTHER" id="PTHR30212">
    <property type="entry name" value="PROTEIN YIIM"/>
    <property type="match status" value="1"/>
</dbReference>
<comment type="caution">
    <text evidence="6">The sequence shown here is derived from an EMBL/GenBank/DDBJ whole genome shotgun (WGS) entry which is preliminary data.</text>
</comment>
<accession>A0A9W9D8I9</accession>
<dbReference type="EMBL" id="JAPEVA010000022">
    <property type="protein sequence ID" value="KAJ4407223.1"/>
    <property type="molecule type" value="Genomic_DNA"/>
</dbReference>
<dbReference type="GO" id="GO:0030170">
    <property type="term" value="F:pyridoxal phosphate binding"/>
    <property type="evidence" value="ECO:0007669"/>
    <property type="project" value="InterPro"/>
</dbReference>
<dbReference type="Gene3D" id="3.10.20.30">
    <property type="match status" value="1"/>
</dbReference>
<dbReference type="InterPro" id="IPR001041">
    <property type="entry name" value="2Fe-2S_ferredoxin-type"/>
</dbReference>
<dbReference type="InterPro" id="IPR005302">
    <property type="entry name" value="MoCF_Sase_C"/>
</dbReference>
<dbReference type="InterPro" id="IPR012675">
    <property type="entry name" value="Beta-grasp_dom_sf"/>
</dbReference>
<proteinExistence type="predicted"/>
<name>A0A9W9D8I9_9PLEO</name>
<feature type="domain" description="FAD-binding FR-type" evidence="5">
    <location>
        <begin position="242"/>
        <end position="346"/>
    </location>
</feature>
<dbReference type="AlphaFoldDB" id="A0A9W9D8I9"/>
<evidence type="ECO:0000313" key="7">
    <source>
        <dbReference type="Proteomes" id="UP001140510"/>
    </source>
</evidence>
<dbReference type="PANTHER" id="PTHR30212:SF2">
    <property type="entry name" value="PROTEIN YIIM"/>
    <property type="match status" value="1"/>
</dbReference>
<dbReference type="CDD" id="cd00207">
    <property type="entry name" value="fer2"/>
    <property type="match status" value="1"/>
</dbReference>
<feature type="domain" description="2Fe-2S ferredoxin-type" evidence="3">
    <location>
        <begin position="466"/>
        <end position="549"/>
    </location>
</feature>
<keyword evidence="2" id="KW-0411">Iron-sulfur</keyword>